<keyword evidence="4" id="KW-0812">Transmembrane</keyword>
<dbReference type="InterPro" id="IPR021368">
    <property type="entry name" value="T7SS_EccE"/>
</dbReference>
<keyword evidence="5" id="KW-1133">Transmembrane helix</keyword>
<dbReference type="RefSeq" id="WP_051032228.1">
    <property type="nucleotide sequence ID" value="NZ_CAWPHS010000008.1"/>
</dbReference>
<comment type="subcellular location">
    <subcellularLocation>
        <location evidence="1">Cell membrane</location>
    </subcellularLocation>
</comment>
<evidence type="ECO:0000313" key="9">
    <source>
        <dbReference type="EMBL" id="NKY87253.1"/>
    </source>
</evidence>
<protein>
    <submittedName>
        <fullName evidence="9">Type VII secretion protein EccE</fullName>
    </submittedName>
</protein>
<evidence type="ECO:0000256" key="3">
    <source>
        <dbReference type="ARBA" id="ARBA00022475"/>
    </source>
</evidence>
<evidence type="ECO:0000256" key="5">
    <source>
        <dbReference type="ARBA" id="ARBA00022989"/>
    </source>
</evidence>
<evidence type="ECO:0000256" key="2">
    <source>
        <dbReference type="ARBA" id="ARBA00007759"/>
    </source>
</evidence>
<keyword evidence="10" id="KW-1185">Reference proteome</keyword>
<keyword evidence="3" id="KW-1003">Cell membrane</keyword>
<feature type="domain" description="Type VII secretion system protein EccE" evidence="8">
    <location>
        <begin position="179"/>
        <end position="274"/>
    </location>
</feature>
<evidence type="ECO:0000259" key="8">
    <source>
        <dbReference type="Pfam" id="PF11203"/>
    </source>
</evidence>
<sequence>MSAPKLGVGGAERAPLAVVIVIGSVIGAGLWGRVPWWIAPAAATVLAVSLTLRVNGRSGPRWLADWWSFRAGMAARAAAVQRRIPAREVSVPSGDCGVYETDSALIAMIQLAPNLDLPTVIAERELYTEDTVPVEALLPMLDQYGLVIDVDIVTTGQRVRPAGGYSMLYDQLIGTHPVVGDRMTWLVVRLDLQRNLVALSKRGPVADSGPRALASAANRIAARLRERGISAHPLPASALVEATRLLHGGVELTDLREKWGRLETSVPNRSVTSFLIDWSRMEGAGLDDCWSWNKGRTTVVVSLAGGALGARGLVRYVGPPVAGSPPGYLRPLGGRQAEALLASLPTETSVHDLPRPRSAGDLASAEQVSQLSIPIGPSGQILGAISGRPTHTLAMPLFDPARYNPRHRTIDVYAELPVAQQIVLRAMVVGADVEVYSARPQQWQQLVASVGDPDSLRLAPEPPGGRSTAAGSSATIAVFDQVPPAGSAAPTTVTINDPGAPRRRSADLAIDQVSSTAIDVSIPMRTVRVDLIEPRGETRYVNSAGDFPASGPPAISAPETLSAPPGQIPGVIRGGSNEVNR</sequence>
<gene>
    <name evidence="9" type="primary">eccE</name>
    <name evidence="9" type="ORF">HGA07_16635</name>
</gene>
<dbReference type="AlphaFoldDB" id="A0A7X6LZ41"/>
<reference evidence="9 10" key="1">
    <citation type="submission" date="2020-04" db="EMBL/GenBank/DDBJ databases">
        <title>MicrobeNet Type strains.</title>
        <authorList>
            <person name="Nicholson A.C."/>
        </authorList>
    </citation>
    <scope>NUCLEOTIDE SEQUENCE [LARGE SCALE GENOMIC DNA]</scope>
    <source>
        <strain evidence="9 10">DSM 44445</strain>
    </source>
</reference>
<comment type="similarity">
    <text evidence="2">Belongs to the EccE family.</text>
</comment>
<dbReference type="EMBL" id="JAAXPE010000016">
    <property type="protein sequence ID" value="NKY87253.1"/>
    <property type="molecule type" value="Genomic_DNA"/>
</dbReference>
<dbReference type="NCBIfam" id="TIGR03923">
    <property type="entry name" value="T7SS_EccE"/>
    <property type="match status" value="1"/>
</dbReference>
<dbReference type="GO" id="GO:0005886">
    <property type="term" value="C:plasma membrane"/>
    <property type="evidence" value="ECO:0007669"/>
    <property type="project" value="UniProtKB-SubCell"/>
</dbReference>
<dbReference type="Proteomes" id="UP000523447">
    <property type="component" value="Unassembled WGS sequence"/>
</dbReference>
<name>A0A7X6LZ41_9NOCA</name>
<evidence type="ECO:0000313" key="10">
    <source>
        <dbReference type="Proteomes" id="UP000523447"/>
    </source>
</evidence>
<evidence type="ECO:0000256" key="1">
    <source>
        <dbReference type="ARBA" id="ARBA00004236"/>
    </source>
</evidence>
<evidence type="ECO:0000256" key="4">
    <source>
        <dbReference type="ARBA" id="ARBA00022692"/>
    </source>
</evidence>
<proteinExistence type="inferred from homology"/>
<dbReference type="InterPro" id="IPR050051">
    <property type="entry name" value="EccE_dom"/>
</dbReference>
<evidence type="ECO:0000256" key="7">
    <source>
        <dbReference type="SAM" id="MobiDB-lite"/>
    </source>
</evidence>
<evidence type="ECO:0000256" key="6">
    <source>
        <dbReference type="ARBA" id="ARBA00023136"/>
    </source>
</evidence>
<dbReference type="Pfam" id="PF11203">
    <property type="entry name" value="EccE"/>
    <property type="match status" value="1"/>
</dbReference>
<accession>A0A7X6LZ41</accession>
<comment type="caution">
    <text evidence="9">The sequence shown here is derived from an EMBL/GenBank/DDBJ whole genome shotgun (WGS) entry which is preliminary data.</text>
</comment>
<keyword evidence="6" id="KW-0472">Membrane</keyword>
<feature type="region of interest" description="Disordered" evidence="7">
    <location>
        <begin position="542"/>
        <end position="581"/>
    </location>
</feature>
<organism evidence="9 10">
    <name type="scientific">Nocardia veterana</name>
    <dbReference type="NCBI Taxonomy" id="132249"/>
    <lineage>
        <taxon>Bacteria</taxon>
        <taxon>Bacillati</taxon>
        <taxon>Actinomycetota</taxon>
        <taxon>Actinomycetes</taxon>
        <taxon>Mycobacteriales</taxon>
        <taxon>Nocardiaceae</taxon>
        <taxon>Nocardia</taxon>
    </lineage>
</organism>